<keyword evidence="4 8" id="KW-0812">Transmembrane</keyword>
<dbReference type="Gene3D" id="3.40.1690.10">
    <property type="entry name" value="secretion proteins EscU"/>
    <property type="match status" value="1"/>
</dbReference>
<dbReference type="NCBIfam" id="TIGR01404">
    <property type="entry name" value="FlhB_rel_III"/>
    <property type="match status" value="1"/>
</dbReference>
<feature type="transmembrane region" description="Helical" evidence="8">
    <location>
        <begin position="143"/>
        <end position="161"/>
    </location>
</feature>
<evidence type="ECO:0000256" key="3">
    <source>
        <dbReference type="ARBA" id="ARBA00022475"/>
    </source>
</evidence>
<gene>
    <name evidence="9" type="primary">ssaU</name>
</gene>
<dbReference type="Pfam" id="PF01312">
    <property type="entry name" value="Bac_export_2"/>
    <property type="match status" value="1"/>
</dbReference>
<feature type="transmembrane region" description="Helical" evidence="8">
    <location>
        <begin position="52"/>
        <end position="71"/>
    </location>
</feature>
<evidence type="ECO:0000256" key="5">
    <source>
        <dbReference type="ARBA" id="ARBA00022989"/>
    </source>
</evidence>
<feature type="region of interest" description="Disordered" evidence="7">
    <location>
        <begin position="1"/>
        <end position="20"/>
    </location>
</feature>
<dbReference type="SUPFAM" id="SSF160544">
    <property type="entry name" value="EscU C-terminal domain-like"/>
    <property type="match status" value="1"/>
</dbReference>
<organism evidence="9">
    <name type="scientific">Candidatus Sodalis melophagi</name>
    <dbReference type="NCBI Taxonomy" id="1173031"/>
    <lineage>
        <taxon>Bacteria</taxon>
        <taxon>Pseudomonadati</taxon>
        <taxon>Pseudomonadota</taxon>
        <taxon>Gammaproteobacteria</taxon>
        <taxon>Enterobacterales</taxon>
        <taxon>Bruguierivoracaceae</taxon>
        <taxon>Sodalis</taxon>
    </lineage>
</organism>
<feature type="transmembrane region" description="Helical" evidence="8">
    <location>
        <begin position="185"/>
        <end position="204"/>
    </location>
</feature>
<dbReference type="GO" id="GO:0005886">
    <property type="term" value="C:plasma membrane"/>
    <property type="evidence" value="ECO:0007669"/>
    <property type="project" value="UniProtKB-SubCell"/>
</dbReference>
<protein>
    <submittedName>
        <fullName evidence="9">Putative type III secretion system protein SsaU</fullName>
    </submittedName>
</protein>
<accession>I6PDY4</accession>
<proteinExistence type="inferred from homology"/>
<comment type="similarity">
    <text evidence="2">Belongs to the type III secretion exporter family.</text>
</comment>
<dbReference type="InterPro" id="IPR006307">
    <property type="entry name" value="BsaZ-like"/>
</dbReference>
<sequence length="354" mass="39691">MNEKTEKPTEKRRRDGRKEGQVIKSNEITSGAQLAVILLFWHLFAEAVLERVSALIILSINLINRPFIFALNQLMHVVLSSAGLMFALFGGMLALATVGSVLLQVGVVLASKAVGIKGRRINPVSNLKQIFSMHSLIELCKSMGKVAALTLIFAGLFYFYAPTFQVLPFCNSRCALPLFSTFIRWMWFGLIGFYIVLGILDYAFQAHNTLKQQRMSKEEVKQEYKDAEGDPYMKRRRYEMQHEIQSGSLAHNVKRSAVVIRNPTHIAICLGYHPQEMPVPRVLDKGIAGRAGQIVDLAQRTAVPVVENIPLARALFQHVGCGDRIPEAMFEPVAALLRMVLEIDYECDEKTVKS</sequence>
<evidence type="ECO:0000256" key="4">
    <source>
        <dbReference type="ARBA" id="ARBA00022692"/>
    </source>
</evidence>
<evidence type="ECO:0000256" key="7">
    <source>
        <dbReference type="SAM" id="MobiDB-lite"/>
    </source>
</evidence>
<keyword evidence="5 8" id="KW-1133">Transmembrane helix</keyword>
<evidence type="ECO:0000256" key="6">
    <source>
        <dbReference type="ARBA" id="ARBA00023136"/>
    </source>
</evidence>
<dbReference type="PANTHER" id="PTHR30531">
    <property type="entry name" value="FLAGELLAR BIOSYNTHETIC PROTEIN FLHB"/>
    <property type="match status" value="1"/>
</dbReference>
<evidence type="ECO:0000256" key="1">
    <source>
        <dbReference type="ARBA" id="ARBA00004651"/>
    </source>
</evidence>
<comment type="subcellular location">
    <subcellularLocation>
        <location evidence="1">Cell membrane</location>
        <topology evidence="1">Multi-pass membrane protein</topology>
    </subcellularLocation>
</comment>
<dbReference type="PANTHER" id="PTHR30531:SF6">
    <property type="entry name" value="SECRETION SYSTEM APPARATUS PROTEIN SSAU"/>
    <property type="match status" value="1"/>
</dbReference>
<feature type="transmembrane region" description="Helical" evidence="8">
    <location>
        <begin position="83"/>
        <end position="110"/>
    </location>
</feature>
<dbReference type="PRINTS" id="PR00950">
    <property type="entry name" value="TYPE3IMSPROT"/>
</dbReference>
<dbReference type="MEROPS" id="N06.003"/>
<dbReference type="InterPro" id="IPR006135">
    <property type="entry name" value="T3SS_substrate_exporter"/>
</dbReference>
<evidence type="ECO:0000256" key="2">
    <source>
        <dbReference type="ARBA" id="ARBA00010690"/>
    </source>
</evidence>
<feature type="transmembrane region" description="Helical" evidence="8">
    <location>
        <begin position="28"/>
        <end position="45"/>
    </location>
</feature>
<dbReference type="EMBL" id="JQ003582">
    <property type="protein sequence ID" value="AFH88823.1"/>
    <property type="molecule type" value="Genomic_DNA"/>
</dbReference>
<dbReference type="GO" id="GO:0009306">
    <property type="term" value="P:protein secretion"/>
    <property type="evidence" value="ECO:0007669"/>
    <property type="project" value="InterPro"/>
</dbReference>
<dbReference type="NCBIfam" id="NF009364">
    <property type="entry name" value="PRK12721.1"/>
    <property type="match status" value="1"/>
</dbReference>
<dbReference type="InterPro" id="IPR029025">
    <property type="entry name" value="T3SS_substrate_exporter_C"/>
</dbReference>
<keyword evidence="6 8" id="KW-0472">Membrane</keyword>
<reference evidence="9" key="1">
    <citation type="journal article" date="2012" name="PLoS ONE">
        <title>Candidatus Sodalis melophagi sp. nov.: Phylogenetically Independent Comparative Model to the Tsetse Fly Symbiont Sodalis glossinidius.</title>
        <authorList>
            <person name="Chrudimsky T."/>
            <person name="Husnik F."/>
            <person name="Novakova E."/>
            <person name="Hypsa V."/>
        </authorList>
    </citation>
    <scope>NUCLEOTIDE SEQUENCE</scope>
    <source>
        <strain evidence="9">CZT</strain>
    </source>
</reference>
<evidence type="ECO:0000256" key="8">
    <source>
        <dbReference type="SAM" id="Phobius"/>
    </source>
</evidence>
<dbReference type="AlphaFoldDB" id="I6PDY4"/>
<evidence type="ECO:0000313" key="9">
    <source>
        <dbReference type="EMBL" id="AFH88823.1"/>
    </source>
</evidence>
<keyword evidence="3" id="KW-1003">Cell membrane</keyword>
<name>I6PDY4_9GAMM</name>